<sequence>MPNIDNISRTSDHNASNSATTAISQRTPVTSLQGSLPSRPESPAASGIPGSQGLTTGESPFDLSIYLAFPSATSGLGQSPNALNEDVYKSFAQGIKTTQGSQVKPQPNQLQLPQSLFKRPTSVEPKQQDNLVVKAEPETRSNGSTMQNMYNPRGSNTGKIDPSQSQPTQSQLQANMIDPSTGLSPYGLDPTAFQTEVRFQLPAFLNPTSTAPTHPNGAEVWSGYGLHSAAKEGFSNAPRQQFGPEFGEGGGNTGFGMGSRLFGSQADNGKGTNFGTAVNGMNQIPKWQQPAMQGMPNQQQGQATLHPPTAGQGAQSDVGLAHTDGGGLSQWDNWSFNADPMKPFHSPGVFQYSADGTQQNGLQNVGLTTTYKSQPTPATGNPTAAVSAPDDPSLATPRTQAPTGTELTMPTSALLPSSYPGSASFASASNMNIPSSVMPPGAGGNAKVLDGAGGGIPHTADSAFASSSTSANAVAAHALANGALGGLVQPGTFATQTPGGVNMPGLYSATGFDMVSVLSRVAARRDPKSVLGPVDCSCSFTVVDIRKYDHPIVYSSPTFSTLTGYDNRDIVGRNCRFLQSPDAEVVKGSRRKYTDNEAVAHMKRMLGAGKECQASLINYRKGGTPFINLVTIVPIPWDSDEIVYHVGFQVDLVEQPNAILRNMRDGSYQVNYTVVNNPQPSLKTAPSKALIEPPSVKTIGLKQELLDLIGPVRANAAAAIGGEEAGKFEWLKYVLEETDDFVHVLSLKGQFHYVSPSVARVLEYEPEDLLNKHISDICHPSDIVPVMRELKDSSQTPGDGQPPKPFNLLFRIRRKYSGYIWLESTGKLHIEAGKSRKAVILTGRERSVPTLKWKTIDDYGGLGECEFWANVSFDGLFLWASATSEQIIGAKSEELVGRSIYAFLAGGHDGPPQANGHSSALAVQKALAQAGKGLPRKGATSVRHQLVSADGRTHEVTSIFYAAGYPAKSAGPASPPTPDSSDSEGSTDTNLSHLLAEVKPSHILLQVKMSGPQWPRSTNPLANSPNENVFEEMDTTRGTSWQYEIHQLRIANRKLNEEVESARYGIMERLGSVPDAEKKKKAKKRKMQQQEKGLPYGAPYGMPMNQRHPLARPSADHPAPLHQQTPGFGLAPGQLFKTWGT</sequence>
<name>A0ACC2W0Q3_9TREE</name>
<organism evidence="1 2">
    <name type="scientific">Naganishia friedmannii</name>
    <dbReference type="NCBI Taxonomy" id="89922"/>
    <lineage>
        <taxon>Eukaryota</taxon>
        <taxon>Fungi</taxon>
        <taxon>Dikarya</taxon>
        <taxon>Basidiomycota</taxon>
        <taxon>Agaricomycotina</taxon>
        <taxon>Tremellomycetes</taxon>
        <taxon>Filobasidiales</taxon>
        <taxon>Filobasidiaceae</taxon>
        <taxon>Naganishia</taxon>
    </lineage>
</organism>
<evidence type="ECO:0000313" key="2">
    <source>
        <dbReference type="Proteomes" id="UP001227268"/>
    </source>
</evidence>
<dbReference type="Proteomes" id="UP001227268">
    <property type="component" value="Unassembled WGS sequence"/>
</dbReference>
<dbReference type="EMBL" id="JASBWT010000005">
    <property type="protein sequence ID" value="KAJ9104626.1"/>
    <property type="molecule type" value="Genomic_DNA"/>
</dbReference>
<keyword evidence="2" id="KW-1185">Reference proteome</keyword>
<evidence type="ECO:0000313" key="1">
    <source>
        <dbReference type="EMBL" id="KAJ9104626.1"/>
    </source>
</evidence>
<comment type="caution">
    <text evidence="1">The sequence shown here is derived from an EMBL/GenBank/DDBJ whole genome shotgun (WGS) entry which is preliminary data.</text>
</comment>
<proteinExistence type="predicted"/>
<gene>
    <name evidence="1" type="ORF">QFC21_002124</name>
</gene>
<accession>A0ACC2W0Q3</accession>
<reference evidence="1" key="1">
    <citation type="submission" date="2023-04" db="EMBL/GenBank/DDBJ databases">
        <title>Draft Genome sequencing of Naganishia species isolated from polar environments using Oxford Nanopore Technology.</title>
        <authorList>
            <person name="Leo P."/>
            <person name="Venkateswaran K."/>
        </authorList>
    </citation>
    <scope>NUCLEOTIDE SEQUENCE</scope>
    <source>
        <strain evidence="1">MNA-CCFEE 5423</strain>
    </source>
</reference>
<protein>
    <submittedName>
        <fullName evidence="1">Uncharacterized protein</fullName>
    </submittedName>
</protein>